<evidence type="ECO:0000313" key="1">
    <source>
        <dbReference type="EMBL" id="PKY59016.1"/>
    </source>
</evidence>
<gene>
    <name evidence="1" type="ORF">RhiirA4_481426</name>
</gene>
<evidence type="ECO:0000313" key="2">
    <source>
        <dbReference type="Proteomes" id="UP000234323"/>
    </source>
</evidence>
<comment type="caution">
    <text evidence="1">The sequence shown here is derived from an EMBL/GenBank/DDBJ whole genome shotgun (WGS) entry which is preliminary data.</text>
</comment>
<accession>A0A2I1HJI8</accession>
<organism evidence="1 2">
    <name type="scientific">Rhizophagus irregularis</name>
    <dbReference type="NCBI Taxonomy" id="588596"/>
    <lineage>
        <taxon>Eukaryota</taxon>
        <taxon>Fungi</taxon>
        <taxon>Fungi incertae sedis</taxon>
        <taxon>Mucoromycota</taxon>
        <taxon>Glomeromycotina</taxon>
        <taxon>Glomeromycetes</taxon>
        <taxon>Glomerales</taxon>
        <taxon>Glomeraceae</taxon>
        <taxon>Rhizophagus</taxon>
    </lineage>
</organism>
<reference evidence="1 2" key="1">
    <citation type="submission" date="2015-10" db="EMBL/GenBank/DDBJ databases">
        <title>Genome analyses suggest a sexual origin of heterokaryosis in a supposedly ancient asexual fungus.</title>
        <authorList>
            <person name="Ropars J."/>
            <person name="Sedzielewska K."/>
            <person name="Noel J."/>
            <person name="Charron P."/>
            <person name="Farinelli L."/>
            <person name="Marton T."/>
            <person name="Kruger M."/>
            <person name="Pelin A."/>
            <person name="Brachmann A."/>
            <person name="Corradi N."/>
        </authorList>
    </citation>
    <scope>NUCLEOTIDE SEQUENCE [LARGE SCALE GENOMIC DNA]</scope>
    <source>
        <strain evidence="1 2">A4</strain>
    </source>
</reference>
<dbReference type="Proteomes" id="UP000234323">
    <property type="component" value="Unassembled WGS sequence"/>
</dbReference>
<keyword evidence="2" id="KW-1185">Reference proteome</keyword>
<proteinExistence type="predicted"/>
<dbReference type="AlphaFoldDB" id="A0A2I1HJI8"/>
<protein>
    <submittedName>
        <fullName evidence="1">Uncharacterized protein</fullName>
    </submittedName>
</protein>
<sequence>MERLPQNTTIVHAIDNKDDIEVDRELSFDEFLQIIESTSSERMQEILNEMKEAIKKMFVNNINIKLTYETTKYVKFC</sequence>
<dbReference type="EMBL" id="LLXI01003314">
    <property type="protein sequence ID" value="PKY59016.1"/>
    <property type="molecule type" value="Genomic_DNA"/>
</dbReference>
<name>A0A2I1HJI8_9GLOM</name>